<evidence type="ECO:0000259" key="1">
    <source>
        <dbReference type="Pfam" id="PF04179"/>
    </source>
</evidence>
<sequence>MDENIHLSLSQINKDVRKENKSVRNRLQSIILDNKFLQDRVVPIFPHFPLIPNERCGMWYCKPSTFKQTSYFKSTDGHVNQWDFSTRRLNFHLLETIRDNKGIIIVDSTRRGKKIPDALSKTVPIWCAVLNTLMLQETEKNVDIDKVLYLPPETVPKSEYDMIKGKIPELVAKLQKLNIIDSNRLNELFMGKILRPIWVHPGSSLLDHSVDYFTGEVQDYEAWETPEDQNIIPIILCTVSYQAQDGMDKRYGFTYVQGAADDHELWSFGLDSKMFWAHIDCLGDMNYSDGQLHDYIMDLAAEKLRNQLYIQDIGSLDEVFGNIDKITNEISLGKVSPGLTINEKLKQKLKSEYGKVMIFSDSVTVVEDTDDAGESRTDSFISIYKLQSGDKKSSKALRSTFPKIHGEVQSALTGRDEQMKPILVCCNTGTDMSIGVILSILCTKYTEEWMLTSELPDVSKIIIRKHLTKLISHLEGRNVNPSRATLNSVNSFLM</sequence>
<evidence type="ECO:0000313" key="3">
    <source>
        <dbReference type="RefSeq" id="XP_033768585.1"/>
    </source>
</evidence>
<dbReference type="Pfam" id="PF04179">
    <property type="entry name" value="Init_tRNA_PT"/>
    <property type="match status" value="1"/>
</dbReference>
<evidence type="ECO:0000259" key="2">
    <source>
        <dbReference type="Pfam" id="PF17184"/>
    </source>
</evidence>
<organism evidence="3">
    <name type="scientific">Saccharomyces paradoxus</name>
    <name type="common">Yeast</name>
    <name type="synonym">Saccharomyces douglasii</name>
    <dbReference type="NCBI Taxonomy" id="27291"/>
    <lineage>
        <taxon>Eukaryota</taxon>
        <taxon>Fungi</taxon>
        <taxon>Dikarya</taxon>
        <taxon>Ascomycota</taxon>
        <taxon>Saccharomycotina</taxon>
        <taxon>Saccharomycetes</taxon>
        <taxon>Saccharomycetales</taxon>
        <taxon>Saccharomycetaceae</taxon>
        <taxon>Saccharomyces</taxon>
    </lineage>
</organism>
<dbReference type="OrthoDB" id="45256at2759"/>
<dbReference type="GO" id="GO:0043399">
    <property type="term" value="F:tRNA adenosine(64)-2'-O-ribosylphosphate transferase activity"/>
    <property type="evidence" value="ECO:0007669"/>
    <property type="project" value="InterPro"/>
</dbReference>
<gene>
    <name evidence="3" type="primary">RIT1</name>
    <name evidence="3" type="ORF">SPAR_M03980</name>
</gene>
<dbReference type="InterPro" id="IPR033449">
    <property type="entry name" value="Rit1_N"/>
</dbReference>
<proteinExistence type="predicted"/>
<feature type="domain" description="Rit1 N-terminal" evidence="2">
    <location>
        <begin position="16"/>
        <end position="299"/>
    </location>
</feature>
<dbReference type="VEuPathDB" id="FungiDB:SPAR_M03980"/>
<reference evidence="3" key="3">
    <citation type="submission" date="2025-07" db="EMBL/GenBank/DDBJ databases">
        <authorList>
            <consortium name="NCBI Genome Project"/>
        </authorList>
    </citation>
    <scope>NUCLEOTIDE SEQUENCE</scope>
    <source>
        <strain evidence="3">CBS432</strain>
    </source>
</reference>
<dbReference type="InterPro" id="IPR007306">
    <property type="entry name" value="Rit1"/>
</dbReference>
<reference evidence="3" key="4">
    <citation type="submission" date="2025-08" db="UniProtKB">
        <authorList>
            <consortium name="RefSeq"/>
        </authorList>
    </citation>
    <scope>IDENTIFICATION</scope>
    <source>
        <strain evidence="3">CBS432</strain>
    </source>
</reference>
<reference evidence="3" key="1">
    <citation type="journal article" date="2017" name="Nat. Genet.">
        <title>Contrasting evolutionary genome dynamics between domesticated and wild yeasts.</title>
        <authorList>
            <person name="Yue J.X."/>
            <person name="Li J."/>
            <person name="Aigrain L."/>
            <person name="Hallin J."/>
            <person name="Persson K."/>
            <person name="Oliver K."/>
            <person name="Bergstrom A."/>
            <person name="Coupland P."/>
            <person name="Warringer J."/>
            <person name="Lagomarsino M.C."/>
            <person name="Fischer G."/>
            <person name="Durbin R."/>
            <person name="Liti G."/>
        </authorList>
    </citation>
    <scope>NUCLEOTIDE SEQUENCE</scope>
    <source>
        <strain evidence="3">CBS432</strain>
    </source>
</reference>
<dbReference type="KEGG" id="spao:SPAR_M03980"/>
<dbReference type="AlphaFoldDB" id="A0A8B8UXU1"/>
<reference evidence="3" key="2">
    <citation type="submission" date="2020-01" db="EMBL/GenBank/DDBJ databases">
        <title>Population-level Yeast Reference Genomes.</title>
        <authorList>
            <person name="Yue J.-X."/>
        </authorList>
    </citation>
    <scope>NUCLEOTIDE SEQUENCE</scope>
    <source>
        <strain evidence="3">CBS432</strain>
    </source>
</reference>
<dbReference type="RefSeq" id="XP_033768585.1">
    <property type="nucleotide sequence ID" value="XM_033912694.1"/>
</dbReference>
<dbReference type="GO" id="GO:0019988">
    <property type="term" value="P:charged-tRNA amino acid modification"/>
    <property type="evidence" value="ECO:0007669"/>
    <property type="project" value="InterPro"/>
</dbReference>
<dbReference type="InterPro" id="IPR033421">
    <property type="entry name" value="Rit1_DUSP-like"/>
</dbReference>
<dbReference type="PANTHER" id="PTHR31811">
    <property type="entry name" value="TRNA A64-2'-O-RIBOSYLPHOSPHATE TRANSFERASE"/>
    <property type="match status" value="1"/>
</dbReference>
<accession>A0A8B8UXU1</accession>
<dbReference type="GeneID" id="54632975"/>
<feature type="domain" description="Rit1 DUSP-like" evidence="1">
    <location>
        <begin position="383"/>
        <end position="493"/>
    </location>
</feature>
<name>A0A8B8UXU1_SACPA</name>
<dbReference type="PIRSF" id="PIRSF007747">
    <property type="entry name" value="Ribosyl_Ptfrase"/>
    <property type="match status" value="1"/>
</dbReference>
<dbReference type="GO" id="GO:0005737">
    <property type="term" value="C:cytoplasm"/>
    <property type="evidence" value="ECO:0007669"/>
    <property type="project" value="TreeGrafter"/>
</dbReference>
<keyword evidence="3" id="KW-0808">Transferase</keyword>
<dbReference type="PANTHER" id="PTHR31811:SF0">
    <property type="entry name" value="TRNA A64-2'-O-RIBOSYLPHOSPHATE TRANSFERASE"/>
    <property type="match status" value="1"/>
</dbReference>
<dbReference type="Pfam" id="PF17184">
    <property type="entry name" value="Rit1_C"/>
    <property type="match status" value="1"/>
</dbReference>
<protein>
    <submittedName>
        <fullName evidence="3">tRNA A64-2'-O-ribosylphosphate transferase</fullName>
    </submittedName>
</protein>